<dbReference type="AlphaFoldDB" id="A0A6G4X9E4"/>
<evidence type="ECO:0000313" key="4">
    <source>
        <dbReference type="Proteomes" id="UP000481109"/>
    </source>
</evidence>
<evidence type="ECO:0000256" key="2">
    <source>
        <dbReference type="SAM" id="SignalP"/>
    </source>
</evidence>
<dbReference type="RefSeq" id="WP_165329689.1">
    <property type="nucleotide sequence ID" value="NZ_JAAKZW010000001.1"/>
</dbReference>
<feature type="signal peptide" evidence="2">
    <location>
        <begin position="1"/>
        <end position="22"/>
    </location>
</feature>
<dbReference type="PROSITE" id="PS51257">
    <property type="entry name" value="PROKAR_LIPOPROTEIN"/>
    <property type="match status" value="1"/>
</dbReference>
<sequence>MKRLLISAAACAALALTVTSCSDDESPKDEATQAASELCSDLSELKADNAKLKALDASATKEQFQDAYNDVVDDWDDVSEHLNELDSAKKDAVQGAADDLKQAYGDLPGDTTGAQGVAKLKPQIEKLDETVAAASTGLKCP</sequence>
<evidence type="ECO:0000256" key="1">
    <source>
        <dbReference type="SAM" id="Coils"/>
    </source>
</evidence>
<dbReference type="EMBL" id="JAAKZW010000001">
    <property type="protein sequence ID" value="NGO74169.1"/>
    <property type="molecule type" value="Genomic_DNA"/>
</dbReference>
<gene>
    <name evidence="3" type="ORF">G6045_00475</name>
</gene>
<name>A0A6G4X9E4_9ACTN</name>
<reference evidence="3 4" key="1">
    <citation type="submission" date="2020-02" db="EMBL/GenBank/DDBJ databases">
        <title>Whole-genome analyses of novel actinobacteria.</title>
        <authorList>
            <person name="Sahin N."/>
            <person name="Tokatli A."/>
        </authorList>
    </citation>
    <scope>NUCLEOTIDE SEQUENCE [LARGE SCALE GENOMIC DNA]</scope>
    <source>
        <strain evidence="3 4">YC504</strain>
    </source>
</reference>
<evidence type="ECO:0008006" key="5">
    <source>
        <dbReference type="Google" id="ProtNLM"/>
    </source>
</evidence>
<protein>
    <recommendedName>
        <fullName evidence="5">Small secreted protein</fullName>
    </recommendedName>
</protein>
<feature type="coiled-coil region" evidence="1">
    <location>
        <begin position="28"/>
        <end position="55"/>
    </location>
</feature>
<organism evidence="3 4">
    <name type="scientific">Streptomyces mesophilus</name>
    <dbReference type="NCBI Taxonomy" id="1775132"/>
    <lineage>
        <taxon>Bacteria</taxon>
        <taxon>Bacillati</taxon>
        <taxon>Actinomycetota</taxon>
        <taxon>Actinomycetes</taxon>
        <taxon>Kitasatosporales</taxon>
        <taxon>Streptomycetaceae</taxon>
        <taxon>Streptomyces</taxon>
    </lineage>
</organism>
<keyword evidence="4" id="KW-1185">Reference proteome</keyword>
<proteinExistence type="predicted"/>
<keyword evidence="2" id="KW-0732">Signal</keyword>
<dbReference type="Proteomes" id="UP000481109">
    <property type="component" value="Unassembled WGS sequence"/>
</dbReference>
<feature type="chain" id="PRO_5026149895" description="Small secreted protein" evidence="2">
    <location>
        <begin position="23"/>
        <end position="141"/>
    </location>
</feature>
<keyword evidence="1" id="KW-0175">Coiled coil</keyword>
<comment type="caution">
    <text evidence="3">The sequence shown here is derived from an EMBL/GenBank/DDBJ whole genome shotgun (WGS) entry which is preliminary data.</text>
</comment>
<accession>A0A6G4X9E4</accession>
<evidence type="ECO:0000313" key="3">
    <source>
        <dbReference type="EMBL" id="NGO74169.1"/>
    </source>
</evidence>